<dbReference type="EMBL" id="CAJJDN010000017">
    <property type="protein sequence ID" value="CAD8063290.1"/>
    <property type="molecule type" value="Genomic_DNA"/>
</dbReference>
<keyword evidence="4" id="KW-1185">Reference proteome</keyword>
<comment type="subcellular location">
    <subcellularLocation>
        <location evidence="1">Mitochondrion inner membrane</location>
        <topology evidence="1">Single-pass membrane protein</topology>
    </subcellularLocation>
</comment>
<dbReference type="OrthoDB" id="10249888at2759"/>
<dbReference type="CDD" id="cd07521">
    <property type="entry name" value="HAD_FCP1-like"/>
    <property type="match status" value="1"/>
</dbReference>
<comment type="function">
    <text evidence="1">Essential component of the TIM23 complex, a complex that mediates the translocation of transit peptide-containing proteins across the mitochondrial inner membrane.</text>
</comment>
<dbReference type="FunFam" id="3.40.50.1000:FF:000184">
    <property type="entry name" value="Uncharacterized protein"/>
    <property type="match status" value="1"/>
</dbReference>
<dbReference type="InterPro" id="IPR004274">
    <property type="entry name" value="FCP1_dom"/>
</dbReference>
<dbReference type="InterPro" id="IPR050365">
    <property type="entry name" value="TIM50"/>
</dbReference>
<dbReference type="PROSITE" id="PS50969">
    <property type="entry name" value="FCP1"/>
    <property type="match status" value="1"/>
</dbReference>
<dbReference type="PANTHER" id="PTHR12210">
    <property type="entry name" value="DULLARD PROTEIN PHOSPHATASE"/>
    <property type="match status" value="1"/>
</dbReference>
<comment type="caution">
    <text evidence="3">The sequence shown here is derived from an EMBL/GenBank/DDBJ whole genome shotgun (WGS) entry which is preliminary data.</text>
</comment>
<dbReference type="GO" id="GO:0015031">
    <property type="term" value="P:protein transport"/>
    <property type="evidence" value="ECO:0007669"/>
    <property type="project" value="UniProtKB-KW"/>
</dbReference>
<evidence type="ECO:0000313" key="3">
    <source>
        <dbReference type="EMBL" id="CAD8063290.1"/>
    </source>
</evidence>
<feature type="domain" description="FCP1 homology" evidence="2">
    <location>
        <begin position="89"/>
        <end position="224"/>
    </location>
</feature>
<organism evidence="3 4">
    <name type="scientific">Paramecium sonneborni</name>
    <dbReference type="NCBI Taxonomy" id="65129"/>
    <lineage>
        <taxon>Eukaryota</taxon>
        <taxon>Sar</taxon>
        <taxon>Alveolata</taxon>
        <taxon>Ciliophora</taxon>
        <taxon>Intramacronucleata</taxon>
        <taxon>Oligohymenophorea</taxon>
        <taxon>Peniculida</taxon>
        <taxon>Parameciidae</taxon>
        <taxon>Paramecium</taxon>
    </lineage>
</organism>
<keyword evidence="1" id="KW-0813">Transport</keyword>
<gene>
    <name evidence="3" type="ORF">PSON_ATCC_30995.1.T0170334</name>
</gene>
<dbReference type="GO" id="GO:0005744">
    <property type="term" value="C:TIM23 mitochondrial import inner membrane translocase complex"/>
    <property type="evidence" value="ECO:0007669"/>
    <property type="project" value="UniProtKB-UniRule"/>
</dbReference>
<protein>
    <recommendedName>
        <fullName evidence="1">Mitochondrial import inner membrane translocase subunit TIM50</fullName>
    </recommendedName>
</protein>
<evidence type="ECO:0000313" key="4">
    <source>
        <dbReference type="Proteomes" id="UP000692954"/>
    </source>
</evidence>
<keyword evidence="1" id="KW-0496">Mitochondrion</keyword>
<dbReference type="Proteomes" id="UP000692954">
    <property type="component" value="Unassembled WGS sequence"/>
</dbReference>
<evidence type="ECO:0000259" key="2">
    <source>
        <dbReference type="PROSITE" id="PS50969"/>
    </source>
</evidence>
<dbReference type="AlphaFoldDB" id="A0A8S1L5G0"/>
<dbReference type="Pfam" id="PF03031">
    <property type="entry name" value="NIF"/>
    <property type="match status" value="1"/>
</dbReference>
<evidence type="ECO:0000256" key="1">
    <source>
        <dbReference type="RuleBase" id="RU365079"/>
    </source>
</evidence>
<comment type="similarity">
    <text evidence="1">Belongs to the TIM50 family.</text>
</comment>
<proteinExistence type="inferred from homology"/>
<name>A0A8S1L5G0_9CILI</name>
<reference evidence="3" key="1">
    <citation type="submission" date="2021-01" db="EMBL/GenBank/DDBJ databases">
        <authorList>
            <consortium name="Genoscope - CEA"/>
            <person name="William W."/>
        </authorList>
    </citation>
    <scope>NUCLEOTIDE SEQUENCE</scope>
</reference>
<comment type="subunit">
    <text evidence="1">Component of the TIM23 complex.</text>
</comment>
<accession>A0A8S1L5G0</accession>
<keyword evidence="1" id="KW-0811">Translocation</keyword>
<keyword evidence="1" id="KW-0653">Protein transport</keyword>
<keyword evidence="1" id="KW-0809">Transit peptide</keyword>
<dbReference type="SMART" id="SM00577">
    <property type="entry name" value="CPDc"/>
    <property type="match status" value="1"/>
</dbReference>
<sequence>MRIAQQSKSCQMLQQKKFFTFDEQEQINTAETTPNSSGNQEKPQLVKYRNQIPPDSQTARELHEASIQSHWYVETPQEYLDKRIVKLKKQKYEKVVVLDLDETLIYHKHNKTQVRPFCHEFLLRLSRICTLILFTAAKKEHAINMLKIIDPNKKFFKAICTSEHMVGNVKDLRIFQTDLKDILIVENSPKKFIAQINNGIPILPFEGQQTDNQLELLLSFLEIVLLVDDVRLQLANIFKLQSFYKELNGKQAIIKLYNPNKID</sequence>